<name>A0A6A5JW74_9PLEO</name>
<evidence type="ECO:0000313" key="2">
    <source>
        <dbReference type="Proteomes" id="UP000800040"/>
    </source>
</evidence>
<accession>A0A6A5JW74</accession>
<reference evidence="1" key="1">
    <citation type="submission" date="2020-01" db="EMBL/GenBank/DDBJ databases">
        <authorList>
            <consortium name="DOE Joint Genome Institute"/>
            <person name="Haridas S."/>
            <person name="Albert R."/>
            <person name="Binder M."/>
            <person name="Bloem J."/>
            <person name="Labutti K."/>
            <person name="Salamov A."/>
            <person name="Andreopoulos B."/>
            <person name="Baker S.E."/>
            <person name="Barry K."/>
            <person name="Bills G."/>
            <person name="Bluhm B.H."/>
            <person name="Cannon C."/>
            <person name="Castanera R."/>
            <person name="Culley D.E."/>
            <person name="Daum C."/>
            <person name="Ezra D."/>
            <person name="Gonzalez J.B."/>
            <person name="Henrissat B."/>
            <person name="Kuo A."/>
            <person name="Liang C."/>
            <person name="Lipzen A."/>
            <person name="Lutzoni F."/>
            <person name="Magnuson J."/>
            <person name="Mondo S."/>
            <person name="Nolan M."/>
            <person name="Ohm R."/>
            <person name="Pangilinan J."/>
            <person name="Park H.-J."/>
            <person name="Ramirez L."/>
            <person name="Alfaro M."/>
            <person name="Sun H."/>
            <person name="Tritt A."/>
            <person name="Yoshinaga Y."/>
            <person name="Zwiers L.-H."/>
            <person name="Turgeon B.G."/>
            <person name="Goodwin S.B."/>
            <person name="Spatafora J.W."/>
            <person name="Crous P.W."/>
            <person name="Grigoriev I.V."/>
        </authorList>
    </citation>
    <scope>NUCLEOTIDE SEQUENCE</scope>
    <source>
        <strain evidence="1">P77</strain>
    </source>
</reference>
<sequence length="118" mass="13039">MFLCSATPIAPLASAFGLSRPWLSNASSSRPLPATYISKALAAMEDYNHYVNVPELFDSLLEILSRLMKSIMAERRYNKQATVLGGLSAYLLVIQGEKEELSPEVMRELELICTVNAT</sequence>
<dbReference type="EMBL" id="ML975657">
    <property type="protein sequence ID" value="KAF1828139.1"/>
    <property type="molecule type" value="Genomic_DNA"/>
</dbReference>
<protein>
    <submittedName>
        <fullName evidence="1">Uncharacterized protein</fullName>
    </submittedName>
</protein>
<organism evidence="1 2">
    <name type="scientific">Decorospora gaudefroyi</name>
    <dbReference type="NCBI Taxonomy" id="184978"/>
    <lineage>
        <taxon>Eukaryota</taxon>
        <taxon>Fungi</taxon>
        <taxon>Dikarya</taxon>
        <taxon>Ascomycota</taxon>
        <taxon>Pezizomycotina</taxon>
        <taxon>Dothideomycetes</taxon>
        <taxon>Pleosporomycetidae</taxon>
        <taxon>Pleosporales</taxon>
        <taxon>Pleosporineae</taxon>
        <taxon>Pleosporaceae</taxon>
        <taxon>Decorospora</taxon>
    </lineage>
</organism>
<dbReference type="AlphaFoldDB" id="A0A6A5JW74"/>
<proteinExistence type="predicted"/>
<gene>
    <name evidence="1" type="ORF">BDW02DRAFT_280615</name>
</gene>
<evidence type="ECO:0000313" key="1">
    <source>
        <dbReference type="EMBL" id="KAF1828139.1"/>
    </source>
</evidence>
<dbReference type="Proteomes" id="UP000800040">
    <property type="component" value="Unassembled WGS sequence"/>
</dbReference>
<keyword evidence="2" id="KW-1185">Reference proteome</keyword>